<evidence type="ECO:0000313" key="3">
    <source>
        <dbReference type="Proteomes" id="UP001295444"/>
    </source>
</evidence>
<dbReference type="Proteomes" id="UP001295444">
    <property type="component" value="Chromosome 04"/>
</dbReference>
<feature type="compositionally biased region" description="Polar residues" evidence="1">
    <location>
        <begin position="34"/>
        <end position="49"/>
    </location>
</feature>
<feature type="compositionally biased region" description="Basic and acidic residues" evidence="1">
    <location>
        <begin position="63"/>
        <end position="75"/>
    </location>
</feature>
<name>A0AAD1S382_PELCU</name>
<organism evidence="2 3">
    <name type="scientific">Pelobates cultripes</name>
    <name type="common">Western spadefoot toad</name>
    <dbReference type="NCBI Taxonomy" id="61616"/>
    <lineage>
        <taxon>Eukaryota</taxon>
        <taxon>Metazoa</taxon>
        <taxon>Chordata</taxon>
        <taxon>Craniata</taxon>
        <taxon>Vertebrata</taxon>
        <taxon>Euteleostomi</taxon>
        <taxon>Amphibia</taxon>
        <taxon>Batrachia</taxon>
        <taxon>Anura</taxon>
        <taxon>Pelobatoidea</taxon>
        <taxon>Pelobatidae</taxon>
        <taxon>Pelobates</taxon>
    </lineage>
</organism>
<evidence type="ECO:0000313" key="2">
    <source>
        <dbReference type="EMBL" id="CAH2285495.1"/>
    </source>
</evidence>
<feature type="compositionally biased region" description="Basic and acidic residues" evidence="1">
    <location>
        <begin position="87"/>
        <end position="96"/>
    </location>
</feature>
<evidence type="ECO:0000256" key="1">
    <source>
        <dbReference type="SAM" id="MobiDB-lite"/>
    </source>
</evidence>
<reference evidence="2" key="1">
    <citation type="submission" date="2022-03" db="EMBL/GenBank/DDBJ databases">
        <authorList>
            <person name="Alioto T."/>
            <person name="Alioto T."/>
            <person name="Gomez Garrido J."/>
        </authorList>
    </citation>
    <scope>NUCLEOTIDE SEQUENCE</scope>
</reference>
<dbReference type="EMBL" id="OW240915">
    <property type="protein sequence ID" value="CAH2285495.1"/>
    <property type="molecule type" value="Genomic_DNA"/>
</dbReference>
<sequence>MPFFLTPKYSKPQRKSAAYCTPLSLGLEALLRGNATQPPAETGANSLPNTARVPDRNGTSLPKADHCADGRDIGDMLRQPAQPKMTPAEDRNNETQ</sequence>
<dbReference type="AlphaFoldDB" id="A0AAD1S382"/>
<keyword evidence="3" id="KW-1185">Reference proteome</keyword>
<proteinExistence type="predicted"/>
<gene>
    <name evidence="2" type="ORF">PECUL_23A008710</name>
</gene>
<accession>A0AAD1S382</accession>
<protein>
    <submittedName>
        <fullName evidence="2">Uncharacterized protein</fullName>
    </submittedName>
</protein>
<feature type="non-terminal residue" evidence="2">
    <location>
        <position position="96"/>
    </location>
</feature>
<feature type="region of interest" description="Disordered" evidence="1">
    <location>
        <begin position="34"/>
        <end position="96"/>
    </location>
</feature>